<reference evidence="3" key="1">
    <citation type="submission" date="2020-11" db="EMBL/GenBank/DDBJ databases">
        <authorList>
            <consortium name="DOE Joint Genome Institute"/>
            <person name="Ahrendt S."/>
            <person name="Riley R."/>
            <person name="Andreopoulos W."/>
            <person name="Labutti K."/>
            <person name="Pangilinan J."/>
            <person name="Ruiz-Duenas F.J."/>
            <person name="Barrasa J.M."/>
            <person name="Sanchez-Garcia M."/>
            <person name="Camarero S."/>
            <person name="Miyauchi S."/>
            <person name="Serrano A."/>
            <person name="Linde D."/>
            <person name="Babiker R."/>
            <person name="Drula E."/>
            <person name="Ayuso-Fernandez I."/>
            <person name="Pacheco R."/>
            <person name="Padilla G."/>
            <person name="Ferreira P."/>
            <person name="Barriuso J."/>
            <person name="Kellner H."/>
            <person name="Castanera R."/>
            <person name="Alfaro M."/>
            <person name="Ramirez L."/>
            <person name="Pisabarro A.G."/>
            <person name="Kuo A."/>
            <person name="Tritt A."/>
            <person name="Lipzen A."/>
            <person name="He G."/>
            <person name="Yan M."/>
            <person name="Ng V."/>
            <person name="Cullen D."/>
            <person name="Martin F."/>
            <person name="Rosso M.-N."/>
            <person name="Henrissat B."/>
            <person name="Hibbett D."/>
            <person name="Martinez A.T."/>
            <person name="Grigoriev I.V."/>
        </authorList>
    </citation>
    <scope>NUCLEOTIDE SEQUENCE</scope>
    <source>
        <strain evidence="3">AH 40177</strain>
    </source>
</reference>
<feature type="compositionally biased region" description="Low complexity" evidence="1">
    <location>
        <begin position="81"/>
        <end position="155"/>
    </location>
</feature>
<comment type="caution">
    <text evidence="3">The sequence shown here is derived from an EMBL/GenBank/DDBJ whole genome shotgun (WGS) entry which is preliminary data.</text>
</comment>
<feature type="region of interest" description="Disordered" evidence="1">
    <location>
        <begin position="417"/>
        <end position="468"/>
    </location>
</feature>
<feature type="transmembrane region" description="Helical" evidence="2">
    <location>
        <begin position="226"/>
        <end position="250"/>
    </location>
</feature>
<feature type="compositionally biased region" description="Low complexity" evidence="1">
    <location>
        <begin position="1"/>
        <end position="28"/>
    </location>
</feature>
<organism evidence="3 4">
    <name type="scientific">Rhodocollybia butyracea</name>
    <dbReference type="NCBI Taxonomy" id="206335"/>
    <lineage>
        <taxon>Eukaryota</taxon>
        <taxon>Fungi</taxon>
        <taxon>Dikarya</taxon>
        <taxon>Basidiomycota</taxon>
        <taxon>Agaricomycotina</taxon>
        <taxon>Agaricomycetes</taxon>
        <taxon>Agaricomycetidae</taxon>
        <taxon>Agaricales</taxon>
        <taxon>Marasmiineae</taxon>
        <taxon>Omphalotaceae</taxon>
        <taxon>Rhodocollybia</taxon>
    </lineage>
</organism>
<protein>
    <submittedName>
        <fullName evidence="3">Uncharacterized protein</fullName>
    </submittedName>
</protein>
<feature type="region of interest" description="Disordered" evidence="1">
    <location>
        <begin position="340"/>
        <end position="404"/>
    </location>
</feature>
<sequence length="578" mass="58960">MNSPTSTSVNTATSSSDESLDSSQSGSQVQGAVAKASDVHTVAQSNSSVGDTETSSGDESSDSLQSGIQVEGAAADTNVQTVALTSSTSATKVTSTTDTSSTSATAKTTSTSDSGSTSANSSSTSTLGTAKTTATSATSTSGSTSQSSTSSVTSASTSTTTAASTQAESAQGGATSQAFIVSTAVDGQVTTITTNVPFTGTSASANPTQSPQSLSAAESFLKNKPAVGAVFGVGGLVVLIALLAIILKIVRYRANRKFERELDEKVAEEVRAGTPMSFGFGKEDDGLSIIGGRAGGLSDPERAYGGGAYTNQTGFGIGYGAANTSAYATYGGAAAQPAFYSPNSSNSTPRRYPSDPTQYTQYNNGGNGLQRTESHTSTRSYGTLNQAPMNAFAPNSNAPGANGPFAPATFTANYGEYRHASPAPSTQSWQSQTPYGARPGTPSALTPGGRGPTPGPAPPRGVYAPLGARSDSPAVLGRYSPSHSPQNSKDGQGVYAAEAYVTDSRGQSPRAQAQELCWDFVYIVANAYTLFAICALRICQPEARAKNKQTTKHLKVEGLNYSFESKAQPKNALGAQRD</sequence>
<dbReference type="OrthoDB" id="3062281at2759"/>
<keyword evidence="2" id="KW-0472">Membrane</keyword>
<gene>
    <name evidence="3" type="ORF">BDP27DRAFT_1359329</name>
</gene>
<keyword evidence="4" id="KW-1185">Reference proteome</keyword>
<proteinExistence type="predicted"/>
<evidence type="ECO:0000313" key="4">
    <source>
        <dbReference type="Proteomes" id="UP000772434"/>
    </source>
</evidence>
<dbReference type="EMBL" id="JADNRY010000012">
    <property type="protein sequence ID" value="KAF9074648.1"/>
    <property type="molecule type" value="Genomic_DNA"/>
</dbReference>
<evidence type="ECO:0000313" key="3">
    <source>
        <dbReference type="EMBL" id="KAF9074648.1"/>
    </source>
</evidence>
<dbReference type="AlphaFoldDB" id="A0A9P5Q373"/>
<feature type="compositionally biased region" description="Polar residues" evidence="1">
    <location>
        <begin position="423"/>
        <end position="434"/>
    </location>
</feature>
<feature type="compositionally biased region" description="Polar residues" evidence="1">
    <location>
        <begin position="481"/>
        <end position="490"/>
    </location>
</feature>
<accession>A0A9P5Q373</accession>
<evidence type="ECO:0000256" key="2">
    <source>
        <dbReference type="SAM" id="Phobius"/>
    </source>
</evidence>
<keyword evidence="2" id="KW-1133">Transmembrane helix</keyword>
<name>A0A9P5Q373_9AGAR</name>
<keyword evidence="2" id="KW-0812">Transmembrane</keyword>
<feature type="region of interest" description="Disordered" evidence="1">
    <location>
        <begin position="1"/>
        <end position="155"/>
    </location>
</feature>
<feature type="region of interest" description="Disordered" evidence="1">
    <location>
        <begin position="473"/>
        <end position="492"/>
    </location>
</feature>
<feature type="compositionally biased region" description="Low complexity" evidence="1">
    <location>
        <begin position="390"/>
        <end position="404"/>
    </location>
</feature>
<dbReference type="Proteomes" id="UP000772434">
    <property type="component" value="Unassembled WGS sequence"/>
</dbReference>
<evidence type="ECO:0000256" key="1">
    <source>
        <dbReference type="SAM" id="MobiDB-lite"/>
    </source>
</evidence>
<feature type="compositionally biased region" description="Polar residues" evidence="1">
    <location>
        <begin position="341"/>
        <end position="388"/>
    </location>
</feature>